<evidence type="ECO:0000313" key="3">
    <source>
        <dbReference type="EMBL" id="KAB0407012.1"/>
    </source>
</evidence>
<dbReference type="Pfam" id="PF05348">
    <property type="entry name" value="UMP1"/>
    <property type="match status" value="1"/>
</dbReference>
<keyword evidence="1" id="KW-0143">Chaperone</keyword>
<comment type="caution">
    <text evidence="3">The sequence shown here is derived from an EMBL/GenBank/DDBJ whole genome shotgun (WGS) entry which is preliminary data.</text>
</comment>
<protein>
    <submittedName>
        <fullName evidence="3">Uncharacterized protein</fullName>
    </submittedName>
</protein>
<gene>
    <name evidence="3" type="ORF">E2I00_018365</name>
</gene>
<dbReference type="GO" id="GO:0005737">
    <property type="term" value="C:cytoplasm"/>
    <property type="evidence" value="ECO:0007669"/>
    <property type="project" value="TreeGrafter"/>
</dbReference>
<proteinExistence type="inferred from homology"/>
<dbReference type="InterPro" id="IPR008012">
    <property type="entry name" value="Ump1"/>
</dbReference>
<dbReference type="PANTHER" id="PTHR12828">
    <property type="entry name" value="PROTEASOME MATURATION PROTEIN UMP1"/>
    <property type="match status" value="1"/>
</dbReference>
<evidence type="ECO:0000256" key="1">
    <source>
        <dbReference type="ARBA" id="ARBA00023186"/>
    </source>
</evidence>
<reference evidence="3 4" key="1">
    <citation type="journal article" date="2019" name="PLoS ONE">
        <title>Genomic analyses reveal an absence of contemporary introgressive admixture between fin whales and blue whales, despite known hybrids.</title>
        <authorList>
            <person name="Westbury M.V."/>
            <person name="Petersen B."/>
            <person name="Lorenzen E.D."/>
        </authorList>
    </citation>
    <scope>NUCLEOTIDE SEQUENCE [LARGE SCALE GENOMIC DNA]</scope>
    <source>
        <strain evidence="3">FinWhale-01</strain>
    </source>
</reference>
<evidence type="ECO:0000256" key="2">
    <source>
        <dbReference type="ARBA" id="ARBA00043974"/>
    </source>
</evidence>
<dbReference type="EMBL" id="SGJD01000096">
    <property type="protein sequence ID" value="KAB0407012.1"/>
    <property type="molecule type" value="Genomic_DNA"/>
</dbReference>
<evidence type="ECO:0000313" key="4">
    <source>
        <dbReference type="Proteomes" id="UP000437017"/>
    </source>
</evidence>
<name>A0A6A1QE89_BALPH</name>
<dbReference type="AlphaFoldDB" id="A0A6A1QE89"/>
<sequence>MGDTQVSAVNGKHGEIESIGVPPSPRPALVQRLSGFLAVCFIQDLMVKLDKWPIPIITCTFPLRYSILKEKMNKALVRKIAYQANLAVQNWKIEQARGSAVNIIQFQLNQDKMNFSTLRNIQGLFAPLKLQMEFKAVQQVQRLPFLPSSNLALDILRGNDETIGFEDILNDWVMGKYDGSMHSRRSAFRANLHAALYCAVYEAFLKLRTCLKKPHMHIREKQNYRLLELEGIYNVKGVVQTVGGPE</sequence>
<dbReference type="Proteomes" id="UP000437017">
    <property type="component" value="Unassembled WGS sequence"/>
</dbReference>
<comment type="similarity">
    <text evidence="2">Belongs to the POMP/UMP1 family.</text>
</comment>
<dbReference type="GO" id="GO:0043248">
    <property type="term" value="P:proteasome assembly"/>
    <property type="evidence" value="ECO:0007669"/>
    <property type="project" value="InterPro"/>
</dbReference>
<accession>A0A6A1QE89</accession>
<dbReference type="OrthoDB" id="15001at2759"/>
<organism evidence="3 4">
    <name type="scientific">Balaenoptera physalus</name>
    <name type="common">Fin whale</name>
    <name type="synonym">Balaena physalus</name>
    <dbReference type="NCBI Taxonomy" id="9770"/>
    <lineage>
        <taxon>Eukaryota</taxon>
        <taxon>Metazoa</taxon>
        <taxon>Chordata</taxon>
        <taxon>Craniata</taxon>
        <taxon>Vertebrata</taxon>
        <taxon>Euteleostomi</taxon>
        <taxon>Mammalia</taxon>
        <taxon>Eutheria</taxon>
        <taxon>Laurasiatheria</taxon>
        <taxon>Artiodactyla</taxon>
        <taxon>Whippomorpha</taxon>
        <taxon>Cetacea</taxon>
        <taxon>Mysticeti</taxon>
        <taxon>Balaenopteridae</taxon>
        <taxon>Balaenoptera</taxon>
    </lineage>
</organism>
<dbReference type="GO" id="GO:0005634">
    <property type="term" value="C:nucleus"/>
    <property type="evidence" value="ECO:0007669"/>
    <property type="project" value="TreeGrafter"/>
</dbReference>
<keyword evidence="4" id="KW-1185">Reference proteome</keyword>
<dbReference type="PANTHER" id="PTHR12828:SF3">
    <property type="entry name" value="PROTEASOME MATURATION PROTEIN"/>
    <property type="match status" value="1"/>
</dbReference>